<name>A0A6L8VHG8_9RHOB</name>
<evidence type="ECO:0000313" key="2">
    <source>
        <dbReference type="EMBL" id="MZQ89663.1"/>
    </source>
</evidence>
<dbReference type="EMBL" id="WWNR01000006">
    <property type="protein sequence ID" value="MZQ89663.1"/>
    <property type="molecule type" value="Genomic_DNA"/>
</dbReference>
<sequence length="196" mass="21164">MSLRQLKWLALIAAALSGALLSPDILSGDPARMLVTFLGLVSASILPTASLVIGSMAGTGRSVKQIVGLFEELQGAIRALFSTFGLVALAFGMLLVFTMVPRWDLRVTVQGIEVVVLDLPRRCVQVLVAISSVVAAIRAIKVPDLLLRVLEIKAEIAVFEARKSLREQAPTEADVKQMFKKKEGFGVSVVLERSEH</sequence>
<organism evidence="2 3">
    <name type="scientific">Frigidibacter albus</name>
    <dbReference type="NCBI Taxonomy" id="1465486"/>
    <lineage>
        <taxon>Bacteria</taxon>
        <taxon>Pseudomonadati</taxon>
        <taxon>Pseudomonadota</taxon>
        <taxon>Alphaproteobacteria</taxon>
        <taxon>Rhodobacterales</taxon>
        <taxon>Paracoccaceae</taxon>
        <taxon>Frigidibacter</taxon>
    </lineage>
</organism>
<dbReference type="RefSeq" id="WP_161346449.1">
    <property type="nucleotide sequence ID" value="NZ_BMGW01000006.1"/>
</dbReference>
<keyword evidence="1" id="KW-1133">Transmembrane helix</keyword>
<proteinExistence type="predicted"/>
<keyword evidence="1" id="KW-0812">Transmembrane</keyword>
<keyword evidence="1" id="KW-0472">Membrane</keyword>
<keyword evidence="3" id="KW-1185">Reference proteome</keyword>
<evidence type="ECO:0000256" key="1">
    <source>
        <dbReference type="SAM" id="Phobius"/>
    </source>
</evidence>
<dbReference type="Proteomes" id="UP000477083">
    <property type="component" value="Unassembled WGS sequence"/>
</dbReference>
<feature type="transmembrane region" description="Helical" evidence="1">
    <location>
        <begin position="37"/>
        <end position="58"/>
    </location>
</feature>
<comment type="caution">
    <text evidence="2">The sequence shown here is derived from an EMBL/GenBank/DDBJ whole genome shotgun (WGS) entry which is preliminary data.</text>
</comment>
<reference evidence="2 3" key="1">
    <citation type="submission" date="2020-01" db="EMBL/GenBank/DDBJ databases">
        <title>Frigidibacter albus SP32T (=CGMCC 1.13995T).</title>
        <authorList>
            <person name="Liao X."/>
        </authorList>
    </citation>
    <scope>NUCLEOTIDE SEQUENCE [LARGE SCALE GENOMIC DNA]</scope>
    <source>
        <strain evidence="2 3">SP32</strain>
    </source>
</reference>
<accession>A0A6L8VHG8</accession>
<dbReference type="OrthoDB" id="7775694at2"/>
<evidence type="ECO:0000313" key="3">
    <source>
        <dbReference type="Proteomes" id="UP000477083"/>
    </source>
</evidence>
<dbReference type="AlphaFoldDB" id="A0A6L8VHG8"/>
<feature type="transmembrane region" description="Helical" evidence="1">
    <location>
        <begin position="79"/>
        <end position="99"/>
    </location>
</feature>
<protein>
    <submittedName>
        <fullName evidence="2">Uncharacterized protein</fullName>
    </submittedName>
</protein>
<gene>
    <name evidence="2" type="ORF">GS660_11220</name>
</gene>